<feature type="chain" id="PRO_5022816793" description="TonB-dependent receptor" evidence="1">
    <location>
        <begin position="22"/>
        <end position="584"/>
    </location>
</feature>
<protein>
    <recommendedName>
        <fullName evidence="4">TonB-dependent receptor</fullName>
    </recommendedName>
</protein>
<organism evidence="2 3">
    <name type="scientific">Antarcticibacterium flavum</name>
    <dbReference type="NCBI Taxonomy" id="2058175"/>
    <lineage>
        <taxon>Bacteria</taxon>
        <taxon>Pseudomonadati</taxon>
        <taxon>Bacteroidota</taxon>
        <taxon>Flavobacteriia</taxon>
        <taxon>Flavobacteriales</taxon>
        <taxon>Flavobacteriaceae</taxon>
        <taxon>Antarcticibacterium</taxon>
    </lineage>
</organism>
<dbReference type="Proteomes" id="UP000309016">
    <property type="component" value="Chromosome"/>
</dbReference>
<reference evidence="2 3" key="1">
    <citation type="submission" date="2019-06" db="EMBL/GenBank/DDBJ databases">
        <title>Complete genome sequence of Antarcticibacterium flavum KCTC 52984T from an Antarctic marine sediment.</title>
        <authorList>
            <person name="Lee Y.M."/>
            <person name="Shin S.C."/>
        </authorList>
    </citation>
    <scope>NUCLEOTIDE SEQUENCE [LARGE SCALE GENOMIC DNA]</scope>
    <source>
        <strain evidence="2 3">KCTC 52984</strain>
    </source>
</reference>
<gene>
    <name evidence="2" type="ORF">FHG64_06095</name>
</gene>
<evidence type="ECO:0000256" key="1">
    <source>
        <dbReference type="SAM" id="SignalP"/>
    </source>
</evidence>
<dbReference type="KEGG" id="afla:FHG64_06095"/>
<dbReference type="OrthoDB" id="679547at2"/>
<feature type="signal peptide" evidence="1">
    <location>
        <begin position="1"/>
        <end position="21"/>
    </location>
</feature>
<evidence type="ECO:0008006" key="4">
    <source>
        <dbReference type="Google" id="ProtNLM"/>
    </source>
</evidence>
<keyword evidence="3" id="KW-1185">Reference proteome</keyword>
<keyword evidence="1" id="KW-0732">Signal</keyword>
<dbReference type="AlphaFoldDB" id="A0A5B7X2W6"/>
<evidence type="ECO:0000313" key="3">
    <source>
        <dbReference type="Proteomes" id="UP000309016"/>
    </source>
</evidence>
<proteinExistence type="predicted"/>
<accession>A0A5B7X2W6</accession>
<sequence length="584" mass="65383">MTEIKRSIKFFLLLFSSVVMAQTNLSPAQAGGVAQIPQEQVFVHYNNSLLFAGEYIYYKIYTLDAGSNNLSSLSKVAYVELLGEDGNRVFRHKLKLENGTGRGDFFIPTAVPSGNYKLLGYTQWMLNGGEENIFRSDIAILNPYRGDQSAVTPTEDSGVKLSLRISAEGAQQAPTASGDLSLHITKQKYSPREQVLLKLSGKGSAAEGNYSVSVRKAENIGQPKMPGALDFGKLFHQADRGNPTEVYLPELRGELLQGKIVPVGDEGSSAVQNNKIILSIPGDDYVVKVARTNASGDFFFNVDGEYSGETAFLELLGDQNSQYQIRLAETPAVDPNKLKFNRFYITPQMEEMIVQRSVYNQIENAYYGVKPDTLLTGESRKPFYEKKTIEYDLDDYTRFLTLRETFIEIVKEAYVRNVNGRPNVMVRPYLNATASGMPPLILVDGVVVQDHTTFLDIPAPEVQSIKIVKDNYYLGPQLFQGVLDVRTINGNFHERLTGQHITLLELEKPQPAKRYFKQQYDGDSNENIPDFRYQLLWQPGVNFENNAATLEFFTSDVKGDFEIHVEGFTGDGKPVSLRGEIRVE</sequence>
<evidence type="ECO:0000313" key="2">
    <source>
        <dbReference type="EMBL" id="QCY69011.1"/>
    </source>
</evidence>
<dbReference type="RefSeq" id="WP_139065593.1">
    <property type="nucleotide sequence ID" value="NZ_CP040812.1"/>
</dbReference>
<name>A0A5B7X2W6_9FLAO</name>
<dbReference type="EMBL" id="CP040812">
    <property type="protein sequence ID" value="QCY69011.1"/>
    <property type="molecule type" value="Genomic_DNA"/>
</dbReference>